<keyword evidence="2" id="KW-1185">Reference proteome</keyword>
<evidence type="ECO:0000313" key="1">
    <source>
        <dbReference type="EMBL" id="KAK6334704.1"/>
    </source>
</evidence>
<organism evidence="1 2">
    <name type="scientific">Orbilia javanica</name>
    <dbReference type="NCBI Taxonomy" id="47235"/>
    <lineage>
        <taxon>Eukaryota</taxon>
        <taxon>Fungi</taxon>
        <taxon>Dikarya</taxon>
        <taxon>Ascomycota</taxon>
        <taxon>Pezizomycotina</taxon>
        <taxon>Orbiliomycetes</taxon>
        <taxon>Orbiliales</taxon>
        <taxon>Orbiliaceae</taxon>
        <taxon>Orbilia</taxon>
    </lineage>
</organism>
<dbReference type="Proteomes" id="UP001313282">
    <property type="component" value="Unassembled WGS sequence"/>
</dbReference>
<reference evidence="1 2" key="1">
    <citation type="submission" date="2019-10" db="EMBL/GenBank/DDBJ databases">
        <authorList>
            <person name="Palmer J.M."/>
        </authorList>
    </citation>
    <scope>NUCLEOTIDE SEQUENCE [LARGE SCALE GENOMIC DNA]</scope>
    <source>
        <strain evidence="1 2">TWF718</strain>
    </source>
</reference>
<gene>
    <name evidence="1" type="ORF">TWF718_010151</name>
</gene>
<proteinExistence type="predicted"/>
<dbReference type="AlphaFoldDB" id="A0AAN8NP45"/>
<dbReference type="EMBL" id="JAVHNR010000008">
    <property type="protein sequence ID" value="KAK6334704.1"/>
    <property type="molecule type" value="Genomic_DNA"/>
</dbReference>
<accession>A0AAN8NP45</accession>
<protein>
    <submittedName>
        <fullName evidence="1">Uncharacterized protein</fullName>
    </submittedName>
</protein>
<evidence type="ECO:0000313" key="2">
    <source>
        <dbReference type="Proteomes" id="UP001313282"/>
    </source>
</evidence>
<name>A0AAN8NP45_9PEZI</name>
<comment type="caution">
    <text evidence="1">The sequence shown here is derived from an EMBL/GenBank/DDBJ whole genome shotgun (WGS) entry which is preliminary data.</text>
</comment>
<sequence>MKWLESPQPINNGFWLDYKKSPAWYLKGLGEDLMGLFKKIENTHPLHTSVRQVDEGLANRKPKDLATLTIEIIDGMRAVRNAEEGVDEANVLDTEANEFATEGDYITMPLVQSLAGIPMQQAQVLPQEELDLYLDSKVAAVGPTQRTLNPVSEVLDDSIIEKQLLEKIEGKGKSVFRDFEALMDQIINSKVELKTDIWGKRTGEIFKTEIFVAVINLYKELSGRVPLRDAEALSYWLYNANSLNRDFLGDRVVRYDTQGKEDIRVAFDMILRTFTSMDLRLGKWLGNLERALKVKEHIGLVRQPVTDLQVFIWSYRTSFRELFSLIDEGIKLPSSIINS</sequence>